<dbReference type="EMBL" id="BLLK01000051">
    <property type="protein sequence ID" value="GFH55749.1"/>
    <property type="molecule type" value="Genomic_DNA"/>
</dbReference>
<comment type="subcellular location">
    <subcellularLocation>
        <location evidence="1">Membrane</location>
        <topology evidence="1">Multi-pass membrane protein</topology>
    </subcellularLocation>
    <subcellularLocation>
        <location evidence="2">Plastid</location>
        <location evidence="2">Chloroplast</location>
    </subcellularLocation>
</comment>
<evidence type="ECO:0000256" key="2">
    <source>
        <dbReference type="ARBA" id="ARBA00004229"/>
    </source>
</evidence>
<organism evidence="12 13">
    <name type="scientific">Chaetoceros tenuissimus</name>
    <dbReference type="NCBI Taxonomy" id="426638"/>
    <lineage>
        <taxon>Eukaryota</taxon>
        <taxon>Sar</taxon>
        <taxon>Stramenopiles</taxon>
        <taxon>Ochrophyta</taxon>
        <taxon>Bacillariophyta</taxon>
        <taxon>Coscinodiscophyceae</taxon>
        <taxon>Chaetocerotophycidae</taxon>
        <taxon>Chaetocerotales</taxon>
        <taxon>Chaetocerotaceae</taxon>
        <taxon>Chaetoceros</taxon>
    </lineage>
</organism>
<dbReference type="Proteomes" id="UP001054902">
    <property type="component" value="Unassembled WGS sequence"/>
</dbReference>
<comment type="similarity">
    <text evidence="3">Belongs to the RETICULATA family.</text>
</comment>
<dbReference type="AlphaFoldDB" id="A0AAD3D130"/>
<keyword evidence="6 10" id="KW-0812">Transmembrane</keyword>
<evidence type="ECO:0000256" key="8">
    <source>
        <dbReference type="ARBA" id="ARBA00022989"/>
    </source>
</evidence>
<feature type="transmembrane region" description="Helical" evidence="10">
    <location>
        <begin position="174"/>
        <end position="199"/>
    </location>
</feature>
<proteinExistence type="inferred from homology"/>
<evidence type="ECO:0000256" key="9">
    <source>
        <dbReference type="ARBA" id="ARBA00023136"/>
    </source>
</evidence>
<keyword evidence="7" id="KW-0809">Transit peptide</keyword>
<evidence type="ECO:0000256" key="7">
    <source>
        <dbReference type="ARBA" id="ARBA00022946"/>
    </source>
</evidence>
<keyword evidence="13" id="KW-1185">Reference proteome</keyword>
<dbReference type="PANTHER" id="PTHR31620:SF8">
    <property type="entry name" value="PROTEIN RETICULATA-RELATED 4, CHLOROPLASTIC-LIKE"/>
    <property type="match status" value="1"/>
</dbReference>
<accession>A0AAD3D130</accession>
<evidence type="ECO:0000256" key="11">
    <source>
        <dbReference type="SAM" id="SignalP"/>
    </source>
</evidence>
<keyword evidence="11" id="KW-0732">Signal</keyword>
<keyword evidence="4" id="KW-0150">Chloroplast</keyword>
<keyword evidence="5" id="KW-0934">Plastid</keyword>
<feature type="transmembrane region" description="Helical" evidence="10">
    <location>
        <begin position="211"/>
        <end position="233"/>
    </location>
</feature>
<feature type="transmembrane region" description="Helical" evidence="10">
    <location>
        <begin position="253"/>
        <end position="280"/>
    </location>
</feature>
<comment type="caution">
    <text evidence="12">The sequence shown here is derived from an EMBL/GenBank/DDBJ whole genome shotgun (WGS) entry which is preliminary data.</text>
</comment>
<protein>
    <submittedName>
        <fullName evidence="12">Uncharacterized protein</fullName>
    </submittedName>
</protein>
<evidence type="ECO:0000256" key="6">
    <source>
        <dbReference type="ARBA" id="ARBA00022692"/>
    </source>
</evidence>
<sequence>MFRVKYLCCFALVASSEALTTPSSSHSHILRSPTSTSLSSNHSSLFAINGGSSQKLTLAQNIKSQYVQRVAADPNFLSKSVAEVLLAAGTQFIAEIGRRGKSNIIPEIDFVIAGIFTAIAGKYYSMWRVAPTLDQKDETKEVNYRDVPTNAFQTDQAYTLSQRGMAMLIPIPSLFRAGVIASTIGYGLTSILIALRSLLVPSYVAKTQNVNIVYASIYTGGFMAIVSNIRYQLLQGIIEPKIIEKLFAKFPVIKAAMIFLVRLGNGLLGSSIAIAGMKFFGLQKLK</sequence>
<keyword evidence="8 10" id="KW-1133">Transmembrane helix</keyword>
<dbReference type="GO" id="GO:0009507">
    <property type="term" value="C:chloroplast"/>
    <property type="evidence" value="ECO:0007669"/>
    <property type="project" value="UniProtKB-SubCell"/>
</dbReference>
<evidence type="ECO:0000256" key="5">
    <source>
        <dbReference type="ARBA" id="ARBA00022640"/>
    </source>
</evidence>
<name>A0AAD3D130_9STRA</name>
<dbReference type="GO" id="GO:0016020">
    <property type="term" value="C:membrane"/>
    <property type="evidence" value="ECO:0007669"/>
    <property type="project" value="UniProtKB-SubCell"/>
</dbReference>
<dbReference type="PANTHER" id="PTHR31620">
    <property type="entry name" value="PROTEIN RETICULATA-RELATED 2, CHLOROPLASTIC-RELATED"/>
    <property type="match status" value="1"/>
</dbReference>
<feature type="chain" id="PRO_5042016185" evidence="11">
    <location>
        <begin position="19"/>
        <end position="286"/>
    </location>
</feature>
<evidence type="ECO:0000256" key="10">
    <source>
        <dbReference type="SAM" id="Phobius"/>
    </source>
</evidence>
<evidence type="ECO:0000256" key="1">
    <source>
        <dbReference type="ARBA" id="ARBA00004141"/>
    </source>
</evidence>
<evidence type="ECO:0000313" key="13">
    <source>
        <dbReference type="Proteomes" id="UP001054902"/>
    </source>
</evidence>
<feature type="signal peptide" evidence="11">
    <location>
        <begin position="1"/>
        <end position="18"/>
    </location>
</feature>
<gene>
    <name evidence="12" type="ORF">CTEN210_12225</name>
</gene>
<dbReference type="InterPro" id="IPR021825">
    <property type="entry name" value="RETICULATA-related"/>
</dbReference>
<reference evidence="12 13" key="1">
    <citation type="journal article" date="2021" name="Sci. Rep.">
        <title>The genome of the diatom Chaetoceros tenuissimus carries an ancient integrated fragment of an extant virus.</title>
        <authorList>
            <person name="Hongo Y."/>
            <person name="Kimura K."/>
            <person name="Takaki Y."/>
            <person name="Yoshida Y."/>
            <person name="Baba S."/>
            <person name="Kobayashi G."/>
            <person name="Nagasaki K."/>
            <person name="Hano T."/>
            <person name="Tomaru Y."/>
        </authorList>
    </citation>
    <scope>NUCLEOTIDE SEQUENCE [LARGE SCALE GENOMIC DNA]</scope>
    <source>
        <strain evidence="12 13">NIES-3715</strain>
    </source>
</reference>
<evidence type="ECO:0000256" key="3">
    <source>
        <dbReference type="ARBA" id="ARBA00010793"/>
    </source>
</evidence>
<keyword evidence="9 10" id="KW-0472">Membrane</keyword>
<dbReference type="Pfam" id="PF11891">
    <property type="entry name" value="RETICULATA-like"/>
    <property type="match status" value="1"/>
</dbReference>
<evidence type="ECO:0000256" key="4">
    <source>
        <dbReference type="ARBA" id="ARBA00022528"/>
    </source>
</evidence>
<evidence type="ECO:0000313" key="12">
    <source>
        <dbReference type="EMBL" id="GFH55749.1"/>
    </source>
</evidence>